<dbReference type="EMBL" id="UINC01195707">
    <property type="protein sequence ID" value="SVE12394.1"/>
    <property type="molecule type" value="Genomic_DNA"/>
</dbReference>
<dbReference type="Pfam" id="PF10043">
    <property type="entry name" value="DUF2279"/>
    <property type="match status" value="1"/>
</dbReference>
<protein>
    <recommendedName>
        <fullName evidence="2">DUF2279 domain-containing protein</fullName>
    </recommendedName>
</protein>
<dbReference type="InterPro" id="IPR018736">
    <property type="entry name" value="DUF2279_periplasmic_lipo"/>
</dbReference>
<feature type="non-terminal residue" evidence="1">
    <location>
        <position position="232"/>
    </location>
</feature>
<accession>A0A383AXN0</accession>
<organism evidence="1">
    <name type="scientific">marine metagenome</name>
    <dbReference type="NCBI Taxonomy" id="408172"/>
    <lineage>
        <taxon>unclassified sequences</taxon>
        <taxon>metagenomes</taxon>
        <taxon>ecological metagenomes</taxon>
    </lineage>
</organism>
<dbReference type="AlphaFoldDB" id="A0A383AXN0"/>
<evidence type="ECO:0008006" key="2">
    <source>
        <dbReference type="Google" id="ProtNLM"/>
    </source>
</evidence>
<sequence>MFSCIFLTTNAQELSTIPTFDKKKKNILLISEGVAYTATLIGLNSLWYKDYPRSSFHFINDNGEWLQMDKMGHMTASYYMGVTGIKAYKWAGMNEKTSIWYGGLSGSFFLTAVEILDGFSAQWGASSGDLIANTMGSALCISQALLWDEQKIQLKYSYNKSFWADKNPEQLGENLIQNMLKDYNGQKYWLSFNIKSLLELENNFPPWLSLSIGYSGYGMKNPYHEEGDPERM</sequence>
<proteinExistence type="predicted"/>
<reference evidence="1" key="1">
    <citation type="submission" date="2018-05" db="EMBL/GenBank/DDBJ databases">
        <authorList>
            <person name="Lanie J.A."/>
            <person name="Ng W.-L."/>
            <person name="Kazmierczak K.M."/>
            <person name="Andrzejewski T.M."/>
            <person name="Davidsen T.M."/>
            <person name="Wayne K.J."/>
            <person name="Tettelin H."/>
            <person name="Glass J.I."/>
            <person name="Rusch D."/>
            <person name="Podicherti R."/>
            <person name="Tsui H.-C.T."/>
            <person name="Winkler M.E."/>
        </authorList>
    </citation>
    <scope>NUCLEOTIDE SEQUENCE</scope>
</reference>
<name>A0A383AXN0_9ZZZZ</name>
<gene>
    <name evidence="1" type="ORF">METZ01_LOCUS465248</name>
</gene>
<evidence type="ECO:0000313" key="1">
    <source>
        <dbReference type="EMBL" id="SVE12394.1"/>
    </source>
</evidence>